<feature type="domain" description="Sushi" evidence="6">
    <location>
        <begin position="382"/>
        <end position="450"/>
    </location>
</feature>
<evidence type="ECO:0000256" key="4">
    <source>
        <dbReference type="PROSITE-ProRule" id="PRU00302"/>
    </source>
</evidence>
<evidence type="ECO:0000256" key="3">
    <source>
        <dbReference type="ARBA" id="ARBA00023157"/>
    </source>
</evidence>
<reference evidence="8" key="1">
    <citation type="submission" date="2025-08" db="UniProtKB">
        <authorList>
            <consortium name="RefSeq"/>
        </authorList>
    </citation>
    <scope>IDENTIFICATION</scope>
    <source>
        <tissue evidence="8">Liver</tissue>
    </source>
</reference>
<feature type="signal peptide" evidence="5">
    <location>
        <begin position="1"/>
        <end position="18"/>
    </location>
</feature>
<protein>
    <submittedName>
        <fullName evidence="8">Complement factor H-like isoform X2</fullName>
    </submittedName>
</protein>
<feature type="chain" id="PRO_5028876159" evidence="5">
    <location>
        <begin position="19"/>
        <end position="573"/>
    </location>
</feature>
<dbReference type="InterPro" id="IPR000436">
    <property type="entry name" value="Sushi_SCR_CCP_dom"/>
</dbReference>
<dbReference type="SMART" id="SM00032">
    <property type="entry name" value="CCP"/>
    <property type="match status" value="9"/>
</dbReference>
<organism evidence="7 8">
    <name type="scientific">Leptonychotes weddellii</name>
    <name type="common">Weddell seal</name>
    <name type="synonym">Otaria weddellii</name>
    <dbReference type="NCBI Taxonomy" id="9713"/>
    <lineage>
        <taxon>Eukaryota</taxon>
        <taxon>Metazoa</taxon>
        <taxon>Chordata</taxon>
        <taxon>Craniata</taxon>
        <taxon>Vertebrata</taxon>
        <taxon>Euteleostomi</taxon>
        <taxon>Mammalia</taxon>
        <taxon>Eutheria</taxon>
        <taxon>Laurasiatheria</taxon>
        <taxon>Carnivora</taxon>
        <taxon>Caniformia</taxon>
        <taxon>Pinnipedia</taxon>
        <taxon>Phocidae</taxon>
        <taxon>Monachinae</taxon>
        <taxon>Lobodontini</taxon>
        <taxon>Leptonychotes</taxon>
    </lineage>
</organism>
<feature type="disulfide bond" evidence="4">
    <location>
        <begin position="512"/>
        <end position="555"/>
    </location>
</feature>
<evidence type="ECO:0000313" key="7">
    <source>
        <dbReference type="Proteomes" id="UP000245341"/>
    </source>
</evidence>
<keyword evidence="7" id="KW-1185">Reference proteome</keyword>
<comment type="caution">
    <text evidence="4">Lacks conserved residue(s) required for the propagation of feature annotation.</text>
</comment>
<evidence type="ECO:0000259" key="6">
    <source>
        <dbReference type="PROSITE" id="PS50923"/>
    </source>
</evidence>
<dbReference type="PANTHER" id="PTHR45785:SF7">
    <property type="entry name" value="COMPLEMENT FACTOR H"/>
    <property type="match status" value="1"/>
</dbReference>
<dbReference type="GO" id="GO:0005615">
    <property type="term" value="C:extracellular space"/>
    <property type="evidence" value="ECO:0007669"/>
    <property type="project" value="TreeGrafter"/>
</dbReference>
<evidence type="ECO:0000256" key="1">
    <source>
        <dbReference type="ARBA" id="ARBA00022659"/>
    </source>
</evidence>
<dbReference type="Pfam" id="PF00084">
    <property type="entry name" value="Sushi"/>
    <property type="match status" value="8"/>
</dbReference>
<evidence type="ECO:0000256" key="5">
    <source>
        <dbReference type="SAM" id="SignalP"/>
    </source>
</evidence>
<dbReference type="FunFam" id="2.10.70.10:FF:000026">
    <property type="entry name" value="Complement inhibitory factor H"/>
    <property type="match status" value="4"/>
</dbReference>
<dbReference type="CDD" id="cd00033">
    <property type="entry name" value="CCP"/>
    <property type="match status" value="8"/>
</dbReference>
<keyword evidence="3 4" id="KW-1015">Disulfide bond</keyword>
<accession>A0A7F8RPK7</accession>
<gene>
    <name evidence="8" type="primary">LOC102739745</name>
</gene>
<keyword evidence="1 4" id="KW-0768">Sushi</keyword>
<feature type="disulfide bond" evidence="4">
    <location>
        <begin position="144"/>
        <end position="187"/>
    </location>
</feature>
<dbReference type="InterPro" id="IPR035976">
    <property type="entry name" value="Sushi/SCR/CCP_sf"/>
</dbReference>
<name>A0A7F8RPK7_LEPWE</name>
<dbReference type="SUPFAM" id="SSF57535">
    <property type="entry name" value="Complement control module/SCR domain"/>
    <property type="match status" value="8"/>
</dbReference>
<dbReference type="RefSeq" id="XP_030895186.1">
    <property type="nucleotide sequence ID" value="XM_031039326.1"/>
</dbReference>
<dbReference type="GeneID" id="102739745"/>
<dbReference type="Proteomes" id="UP000245341">
    <property type="component" value="Unplaced"/>
</dbReference>
<keyword evidence="2 5" id="KW-0732">Signal</keyword>
<feature type="domain" description="Sushi" evidence="6">
    <location>
        <begin position="142"/>
        <end position="200"/>
    </location>
</feature>
<dbReference type="PANTHER" id="PTHR45785">
    <property type="entry name" value="COMPLEMENT FACTOR H-RELATED"/>
    <property type="match status" value="1"/>
</dbReference>
<evidence type="ECO:0000313" key="8">
    <source>
        <dbReference type="RefSeq" id="XP_030895186.1"/>
    </source>
</evidence>
<dbReference type="InterPro" id="IPR051503">
    <property type="entry name" value="ComplSys_Reg/VirEntry_Med"/>
</dbReference>
<feature type="domain" description="Sushi" evidence="6">
    <location>
        <begin position="451"/>
        <end position="509"/>
    </location>
</feature>
<dbReference type="Gene3D" id="2.10.70.10">
    <property type="entry name" value="Complement Module, domain 1"/>
    <property type="match status" value="9"/>
</dbReference>
<dbReference type="AlphaFoldDB" id="A0A7F8RPK7"/>
<feature type="domain" description="Sushi" evidence="6">
    <location>
        <begin position="510"/>
        <end position="568"/>
    </location>
</feature>
<evidence type="ECO:0000256" key="2">
    <source>
        <dbReference type="ARBA" id="ARBA00022729"/>
    </source>
</evidence>
<dbReference type="PROSITE" id="PS50923">
    <property type="entry name" value="SUSHI"/>
    <property type="match status" value="7"/>
</dbReference>
<feature type="disulfide bond" evidence="4">
    <location>
        <begin position="205"/>
        <end position="248"/>
    </location>
</feature>
<feature type="domain" description="Sushi" evidence="6">
    <location>
        <begin position="203"/>
        <end position="261"/>
    </location>
</feature>
<dbReference type="GO" id="GO:0001851">
    <property type="term" value="F:complement component C3b binding"/>
    <property type="evidence" value="ECO:0007669"/>
    <property type="project" value="TreeGrafter"/>
</dbReference>
<feature type="domain" description="Sushi" evidence="6">
    <location>
        <begin position="323"/>
        <end position="380"/>
    </location>
</feature>
<sequence length="573" mass="65105">MRFPGEIVWLILWTVCVAKERCLKSDITIENGFFSEYEFAYPLNKETQYQCKPGYVTPDGKTSGSITCLQSGWSPQPTCIKSCDVPVLENARIKSHGTWFKLNDKLDYECHDGFESRDGRTGSIVCDNDGWSPKPICYEQTKRCSPPPQLLNGEVKETDKEIYEHNDLAEYVCNTRFLMKGFNKIQCVDGQWTDLPMCIEVESTCGDIPELHYGSVVESSVPPYHHGDSVEFNCTEEFTMIGHKSITCISGMWTPLPQCIATDKLEKCKYSLTRKETNPLSKIVFDHNEKISYKCRRTMKQKHSTCINGRWDPELNCTEVQTQSCPPPPQIPNAQNMATTVNYQDGEKVSVVCQDNYILQDAEEIVCKDGRWQSIPRCVEKLACPQPPRIEHGTIKSSEFSEEIEETLKPKLYPHGSKLNYTCEDGFRISEKDEITCQMGKWSSLPRCVGLPCAPPEYVVLRSIPPRKSDTYQYGEEIVYECVEGFWINGSASIKCLGGKWSHPPKCIKTDCFGLPDFGNAIPIGPMKESYKSEEKVTYKCPKYYEMDGPNFVQCIKSQWIGKPTCKGTSIKF</sequence>
<feature type="disulfide bond" evidence="4">
    <location>
        <begin position="453"/>
        <end position="496"/>
    </location>
</feature>
<dbReference type="FunFam" id="2.10.70.10:FF:000041">
    <property type="entry name" value="Complement factor H"/>
    <property type="match status" value="2"/>
</dbReference>
<dbReference type="GO" id="GO:0006956">
    <property type="term" value="P:complement activation"/>
    <property type="evidence" value="ECO:0007669"/>
    <property type="project" value="TreeGrafter"/>
</dbReference>
<feature type="domain" description="Sushi" evidence="6">
    <location>
        <begin position="20"/>
        <end position="81"/>
    </location>
</feature>
<proteinExistence type="predicted"/>